<dbReference type="RefSeq" id="WP_119339445.1">
    <property type="nucleotide sequence ID" value="NZ_BJXL01000004.1"/>
</dbReference>
<protein>
    <submittedName>
        <fullName evidence="1">Uncharacterized protein</fullName>
    </submittedName>
</protein>
<dbReference type="Proteomes" id="UP000321197">
    <property type="component" value="Unassembled WGS sequence"/>
</dbReference>
<dbReference type="EMBL" id="BJXL01000004">
    <property type="protein sequence ID" value="GEM82119.1"/>
    <property type="molecule type" value="Genomic_DNA"/>
</dbReference>
<organism evidence="1 2">
    <name type="scientific">Meiothermus hypogaeus NBRC 106114</name>
    <dbReference type="NCBI Taxonomy" id="1227553"/>
    <lineage>
        <taxon>Bacteria</taxon>
        <taxon>Thermotogati</taxon>
        <taxon>Deinococcota</taxon>
        <taxon>Deinococci</taxon>
        <taxon>Thermales</taxon>
        <taxon>Thermaceae</taxon>
        <taxon>Meiothermus</taxon>
    </lineage>
</organism>
<gene>
    <name evidence="1" type="ORF">MHY01S_02850</name>
</gene>
<accession>A0A511QXL2</accession>
<evidence type="ECO:0000313" key="2">
    <source>
        <dbReference type="Proteomes" id="UP000321197"/>
    </source>
</evidence>
<sequence length="66" mass="7881">MKPTRPTAPHLLREYRLWVYPETQHQPWHATLEKTDLSERLEFDSPLELARHLANLTNPVPRGRLR</sequence>
<dbReference type="AlphaFoldDB" id="A0A511QXL2"/>
<name>A0A511QXL2_9DEIN</name>
<dbReference type="OrthoDB" id="9919841at2"/>
<comment type="caution">
    <text evidence="1">The sequence shown here is derived from an EMBL/GenBank/DDBJ whole genome shotgun (WGS) entry which is preliminary data.</text>
</comment>
<reference evidence="1 2" key="1">
    <citation type="submission" date="2019-07" db="EMBL/GenBank/DDBJ databases">
        <title>Whole genome shotgun sequence of Meiothermus hypogaeus NBRC 106114.</title>
        <authorList>
            <person name="Hosoyama A."/>
            <person name="Uohara A."/>
            <person name="Ohji S."/>
            <person name="Ichikawa N."/>
        </authorList>
    </citation>
    <scope>NUCLEOTIDE SEQUENCE [LARGE SCALE GENOMIC DNA]</scope>
    <source>
        <strain evidence="1 2">NBRC 106114</strain>
    </source>
</reference>
<evidence type="ECO:0000313" key="1">
    <source>
        <dbReference type="EMBL" id="GEM82119.1"/>
    </source>
</evidence>
<proteinExistence type="predicted"/>